<protein>
    <submittedName>
        <fullName evidence="4">Predicted N-acyltransferase, GNAT family</fullName>
    </submittedName>
</protein>
<dbReference type="Pfam" id="PF00583">
    <property type="entry name" value="Acetyltransf_1"/>
    <property type="match status" value="1"/>
</dbReference>
<dbReference type="InterPro" id="IPR050832">
    <property type="entry name" value="Bact_Acetyltransf"/>
</dbReference>
<evidence type="ECO:0000259" key="3">
    <source>
        <dbReference type="PROSITE" id="PS51186"/>
    </source>
</evidence>
<evidence type="ECO:0000256" key="1">
    <source>
        <dbReference type="ARBA" id="ARBA00022679"/>
    </source>
</evidence>
<keyword evidence="1" id="KW-0808">Transferase</keyword>
<reference evidence="4 5" key="1">
    <citation type="submission" date="2016-10" db="EMBL/GenBank/DDBJ databases">
        <authorList>
            <person name="Varghese N."/>
            <person name="Submissions S."/>
        </authorList>
    </citation>
    <scope>NUCLEOTIDE SEQUENCE [LARGE SCALE GENOMIC DNA]</scope>
    <source>
        <strain evidence="4 5">DSM 9169</strain>
    </source>
</reference>
<organism evidence="4 5">
    <name type="scientific">Schaalia radingae</name>
    <dbReference type="NCBI Taxonomy" id="131110"/>
    <lineage>
        <taxon>Bacteria</taxon>
        <taxon>Bacillati</taxon>
        <taxon>Actinomycetota</taxon>
        <taxon>Actinomycetes</taxon>
        <taxon>Actinomycetales</taxon>
        <taxon>Actinomycetaceae</taxon>
        <taxon>Schaalia</taxon>
    </lineage>
</organism>
<dbReference type="CDD" id="cd04301">
    <property type="entry name" value="NAT_SF"/>
    <property type="match status" value="1"/>
</dbReference>
<feature type="domain" description="N-acetyltransferase" evidence="3">
    <location>
        <begin position="4"/>
        <end position="152"/>
    </location>
</feature>
<name>A0ABY0V6S7_9ACTO</name>
<proteinExistence type="predicted"/>
<dbReference type="PROSITE" id="PS51186">
    <property type="entry name" value="GNAT"/>
    <property type="match status" value="1"/>
</dbReference>
<keyword evidence="2" id="KW-0012">Acyltransferase</keyword>
<dbReference type="SUPFAM" id="SSF55729">
    <property type="entry name" value="Acyl-CoA N-acyltransferases (Nat)"/>
    <property type="match status" value="1"/>
</dbReference>
<evidence type="ECO:0000256" key="2">
    <source>
        <dbReference type="ARBA" id="ARBA00023315"/>
    </source>
</evidence>
<dbReference type="InterPro" id="IPR016181">
    <property type="entry name" value="Acyl_CoA_acyltransferase"/>
</dbReference>
<dbReference type="Proteomes" id="UP000198976">
    <property type="component" value="Chromosome I"/>
</dbReference>
<keyword evidence="5" id="KW-1185">Reference proteome</keyword>
<dbReference type="EMBL" id="LT629792">
    <property type="protein sequence ID" value="SDT91351.1"/>
    <property type="molecule type" value="Genomic_DNA"/>
</dbReference>
<evidence type="ECO:0000313" key="4">
    <source>
        <dbReference type="EMBL" id="SDT91351.1"/>
    </source>
</evidence>
<dbReference type="RefSeq" id="WP_092648476.1">
    <property type="nucleotide sequence ID" value="NZ_LT629792.1"/>
</dbReference>
<gene>
    <name evidence="4" type="ORF">SAMN04489714_0833</name>
</gene>
<sequence>MTTLHVRRATDSDRFAIISIRWDVFVVEQHVPMVLEIDARDFNPAVTQFIAEDEAGHPVGTVRLIPDGDDCYHLGRLAVRQEARGSGCGAALVNALHEEVTRRTPAGRHARVDLDAQLQAQGFYERLGYASHGDDTFWDAGIEHRHLAQLIEGTAEPLR</sequence>
<dbReference type="InterPro" id="IPR000182">
    <property type="entry name" value="GNAT_dom"/>
</dbReference>
<dbReference type="Gene3D" id="3.40.630.30">
    <property type="match status" value="1"/>
</dbReference>
<evidence type="ECO:0000313" key="5">
    <source>
        <dbReference type="Proteomes" id="UP000198976"/>
    </source>
</evidence>
<accession>A0ABY0V6S7</accession>
<dbReference type="PANTHER" id="PTHR43877">
    <property type="entry name" value="AMINOALKYLPHOSPHONATE N-ACETYLTRANSFERASE-RELATED-RELATED"/>
    <property type="match status" value="1"/>
</dbReference>